<dbReference type="EMBL" id="BSUL01000001">
    <property type="protein sequence ID" value="GMA27441.1"/>
    <property type="molecule type" value="Genomic_DNA"/>
</dbReference>
<proteinExistence type="predicted"/>
<reference evidence="2 3" key="1">
    <citation type="journal article" date="2014" name="Int. J. Syst. Evol. Microbiol.">
        <title>Complete genome sequence of Corynebacterium casei LMG S-19264T (=DSM 44701T), isolated from a smear-ripened cheese.</title>
        <authorList>
            <consortium name="US DOE Joint Genome Institute (JGI-PGF)"/>
            <person name="Walter F."/>
            <person name="Albersmeier A."/>
            <person name="Kalinowski J."/>
            <person name="Ruckert C."/>
        </authorList>
    </citation>
    <scope>NUCLEOTIDE SEQUENCE [LARGE SCALE GENOMIC DNA]</scope>
    <source>
        <strain evidence="2 3">NBRC 112289</strain>
    </source>
</reference>
<accession>A0AA37ULY8</accession>
<evidence type="ECO:0000313" key="2">
    <source>
        <dbReference type="EMBL" id="GMA27441.1"/>
    </source>
</evidence>
<comment type="caution">
    <text evidence="2">The sequence shown here is derived from an EMBL/GenBank/DDBJ whole genome shotgun (WGS) entry which is preliminary data.</text>
</comment>
<dbReference type="Proteomes" id="UP001157160">
    <property type="component" value="Unassembled WGS sequence"/>
</dbReference>
<dbReference type="RefSeq" id="WP_284230043.1">
    <property type="nucleotide sequence ID" value="NZ_BSUL01000001.1"/>
</dbReference>
<name>A0AA37ULY8_9MICO</name>
<gene>
    <name evidence="2" type="ORF">GCM10025874_06940</name>
</gene>
<evidence type="ECO:0000313" key="3">
    <source>
        <dbReference type="Proteomes" id="UP001157160"/>
    </source>
</evidence>
<feature type="domain" description="DUF5107" evidence="1">
    <location>
        <begin position="64"/>
        <end position="369"/>
    </location>
</feature>
<sequence length="1063" mass="114826">MPTSASIEPLVLPTPPADEAAVLDAGGVACWSGDVRMRTYEPAEPDRFPAFFDRRVYQGSDGRVYPLPFTDRIAAEGVDRDWRAVVVENRWLRVVVLPALGGRIHAVLDKTSGADLFYRNGVIKPALVGLAGPWVSGGVEFNWPQHHRPGTYLPVETSVQRDDDGTVTVWQGDVDPLQRMRGTHGVRLRPDSAALEVVARLQNRTDEPQSFLWWANVATEAHAHYRSFFPDDVRHVADHARRAITAFPTADRPYYGVDYPNRASARLDDYADIPVPTSYMVTGTADPFFGGYDHAAGVGFVHWADHDLSPGKKQWTWGHGELGRAWDRQLSDDGRPYLELMAGVFTDNQPDFSWLAPGETRTFAQRWFPIHAIGAPQQASRDAALSVEVAEGELRLGVAASRIAEGELLVVLPGREHRLPVRLEPGRPVQRSLPAPGVASRDDVRVELLVDGAPVLVWARHDEQPTPWSATAPPEPAAIDGVDEALLTAQHLVQNRHPTRSALPYLERALALDPQDSRAHLALAEYRHRRGELDAAREHLDAAEARLTRRNLNPRTGELHHRRALLLERAGDDRGARAAFVKSGWDTGYALPARLGAARAHLRLGEAPEALEQARAAVAVDPANPAARALLVLALRRTGGDAAAELAAARAADPLDPLLAALDDDLHPLDPRTLLLVAFELERSGEPELAVRWAAGAAQAGASAFGNPAPLAHYLRARILDDPAERAAARAADRRWAFPDGLDEEGVLRDAIAAEPHDHVALGLLGQLLLGARRGDEAATVLDAAVAAGSDDPVVLRSAAIAAVNARGDLDRGDALLAAAIASAGPMPRLVFERDQLARLRGVGPFERLAALEASGAALHERDDLTVVHLGLLVDAGRAEEALTVLERRRFQPFEGGEGQVLAVFDRASLAVAAGLDPIGAAALLDAGLTAPEQLGEGRHPGDPIAERLVAAGDAHAAAGDADAARERWRRATVRLDVAPRPAREDDHWVGLAHLRLGERREAEAVWADLDRAADELEAAPLAPDYFATSLPELLLFSVDDPVGRSERVARLRELAGLGRSAA</sequence>
<organism evidence="2 3">
    <name type="scientific">Arenivirga flava</name>
    <dbReference type="NCBI Taxonomy" id="1930060"/>
    <lineage>
        <taxon>Bacteria</taxon>
        <taxon>Bacillati</taxon>
        <taxon>Actinomycetota</taxon>
        <taxon>Actinomycetes</taxon>
        <taxon>Micrococcales</taxon>
        <taxon>Microbacteriaceae</taxon>
        <taxon>Arenivirga</taxon>
    </lineage>
</organism>
<dbReference type="Gene3D" id="1.25.40.10">
    <property type="entry name" value="Tetratricopeptide repeat domain"/>
    <property type="match status" value="2"/>
</dbReference>
<dbReference type="InterPro" id="IPR014718">
    <property type="entry name" value="GH-type_carb-bd"/>
</dbReference>
<evidence type="ECO:0000259" key="1">
    <source>
        <dbReference type="Pfam" id="PF17128"/>
    </source>
</evidence>
<dbReference type="InterPro" id="IPR033396">
    <property type="entry name" value="DUF5107"/>
</dbReference>
<protein>
    <recommendedName>
        <fullName evidence="1">DUF5107 domain-containing protein</fullName>
    </recommendedName>
</protein>
<dbReference type="SUPFAM" id="SSF48452">
    <property type="entry name" value="TPR-like"/>
    <property type="match status" value="1"/>
</dbReference>
<dbReference type="InterPro" id="IPR011990">
    <property type="entry name" value="TPR-like_helical_dom_sf"/>
</dbReference>
<dbReference type="AlphaFoldDB" id="A0AA37ULY8"/>
<keyword evidence="3" id="KW-1185">Reference proteome</keyword>
<dbReference type="Pfam" id="PF13432">
    <property type="entry name" value="TPR_16"/>
    <property type="match status" value="3"/>
</dbReference>
<dbReference type="Pfam" id="PF17128">
    <property type="entry name" value="DUF5107"/>
    <property type="match status" value="1"/>
</dbReference>
<dbReference type="GO" id="GO:0030246">
    <property type="term" value="F:carbohydrate binding"/>
    <property type="evidence" value="ECO:0007669"/>
    <property type="project" value="InterPro"/>
</dbReference>
<dbReference type="Gene3D" id="2.70.98.10">
    <property type="match status" value="1"/>
</dbReference>